<dbReference type="InterPro" id="IPR053137">
    <property type="entry name" value="NLR-like"/>
</dbReference>
<keyword evidence="3" id="KW-1185">Reference proteome</keyword>
<gene>
    <name evidence="2" type="ORF">GTA08_BOTSDO11854</name>
</gene>
<name>A0A8H4J6C0_9PEZI</name>
<dbReference type="Gene3D" id="3.40.50.1580">
    <property type="entry name" value="Nucleoside phosphorylase domain"/>
    <property type="match status" value="1"/>
</dbReference>
<dbReference type="SUPFAM" id="SSF53167">
    <property type="entry name" value="Purine and uridine phosphorylases"/>
    <property type="match status" value="1"/>
</dbReference>
<evidence type="ECO:0000313" key="3">
    <source>
        <dbReference type="Proteomes" id="UP000572817"/>
    </source>
</evidence>
<dbReference type="AlphaFoldDB" id="A0A8H4J6C0"/>
<dbReference type="GO" id="GO:0009116">
    <property type="term" value="P:nucleoside metabolic process"/>
    <property type="evidence" value="ECO:0007669"/>
    <property type="project" value="InterPro"/>
</dbReference>
<dbReference type="PANTHER" id="PTHR46082:SF11">
    <property type="entry name" value="AAA+ ATPASE DOMAIN-CONTAINING PROTEIN-RELATED"/>
    <property type="match status" value="1"/>
</dbReference>
<accession>A0A8H4J6C0</accession>
<dbReference type="Proteomes" id="UP000572817">
    <property type="component" value="Unassembled WGS sequence"/>
</dbReference>
<evidence type="ECO:0000259" key="1">
    <source>
        <dbReference type="Pfam" id="PF01048"/>
    </source>
</evidence>
<dbReference type="GO" id="GO:0004497">
    <property type="term" value="F:monooxygenase activity"/>
    <property type="evidence" value="ECO:0007669"/>
    <property type="project" value="InterPro"/>
</dbReference>
<dbReference type="InterPro" id="IPR000845">
    <property type="entry name" value="Nucleoside_phosphorylase_d"/>
</dbReference>
<dbReference type="PANTHER" id="PTHR46082">
    <property type="entry name" value="ATP/GTP-BINDING PROTEIN-RELATED"/>
    <property type="match status" value="1"/>
</dbReference>
<dbReference type="GO" id="GO:0005506">
    <property type="term" value="F:iron ion binding"/>
    <property type="evidence" value="ECO:0007669"/>
    <property type="project" value="InterPro"/>
</dbReference>
<dbReference type="Pfam" id="PF01048">
    <property type="entry name" value="PNP_UDP_1"/>
    <property type="match status" value="1"/>
</dbReference>
<dbReference type="InterPro" id="IPR035994">
    <property type="entry name" value="Nucleoside_phosphorylase_sf"/>
</dbReference>
<dbReference type="GO" id="GO:0020037">
    <property type="term" value="F:heme binding"/>
    <property type="evidence" value="ECO:0007669"/>
    <property type="project" value="InterPro"/>
</dbReference>
<protein>
    <recommendedName>
        <fullName evidence="1">Nucleoside phosphorylase domain-containing protein</fullName>
    </recommendedName>
</protein>
<sequence length="440" mass="48793">MIRAPVEDMILSDGPCLPKDSMVAIPSIYMKDPSVYGLTADIFDGYRFLRLREQSGQENKWQFVTPSSEMFGFGFRIGHTIVAMADPKAPDLLTLRSEEYTIGLVTALSEERAAVEVMLDEEHSEPAHYSKTHTDHNSYSWGRIGKHNVVLASLPNQAVGKVEANTVAMSMITIFPSIRVGLMIGVGGGVPSQDYDIRLGDIVVSIPFERAPGVVQYDLGREELINGQRRFVERGILNKPPRSLLNAISALRAEHMRRGESRVNSIIADGAENDVLFPATYPHASPNSDCSSCGREELVWRDPREDDGPFIHYGIIASGDRVIKDAQVRDQIANRIKDNTGGDCLCFEMEAAGLMDGFPCLVIRGVSDYSDTHKNWRWQGYASMTAAAFAKGLLSKVNIQEVYSADKAGEVVEHLQDTKARLTARFNFLEDANFMNNIRT</sequence>
<dbReference type="EMBL" id="WWBZ02000002">
    <property type="protein sequence ID" value="KAF4312739.1"/>
    <property type="molecule type" value="Genomic_DNA"/>
</dbReference>
<reference evidence="2" key="1">
    <citation type="submission" date="2020-04" db="EMBL/GenBank/DDBJ databases">
        <title>Genome Assembly and Annotation of Botryosphaeria dothidea sdau 11-99, a Latent Pathogen of Apple Fruit Ring Rot in China.</title>
        <authorList>
            <person name="Yu C."/>
            <person name="Diao Y."/>
            <person name="Lu Q."/>
            <person name="Zhao J."/>
            <person name="Cui S."/>
            <person name="Peng C."/>
            <person name="He B."/>
            <person name="Liu H."/>
        </authorList>
    </citation>
    <scope>NUCLEOTIDE SEQUENCE [LARGE SCALE GENOMIC DNA]</scope>
    <source>
        <strain evidence="2">Sdau11-99</strain>
    </source>
</reference>
<evidence type="ECO:0000313" key="2">
    <source>
        <dbReference type="EMBL" id="KAF4312739.1"/>
    </source>
</evidence>
<comment type="caution">
    <text evidence="2">The sequence shown here is derived from an EMBL/GenBank/DDBJ whole genome shotgun (WGS) entry which is preliminary data.</text>
</comment>
<organism evidence="2 3">
    <name type="scientific">Botryosphaeria dothidea</name>
    <dbReference type="NCBI Taxonomy" id="55169"/>
    <lineage>
        <taxon>Eukaryota</taxon>
        <taxon>Fungi</taxon>
        <taxon>Dikarya</taxon>
        <taxon>Ascomycota</taxon>
        <taxon>Pezizomycotina</taxon>
        <taxon>Dothideomycetes</taxon>
        <taxon>Dothideomycetes incertae sedis</taxon>
        <taxon>Botryosphaeriales</taxon>
        <taxon>Botryosphaeriaceae</taxon>
        <taxon>Botryosphaeria</taxon>
    </lineage>
</organism>
<dbReference type="InterPro" id="IPR036396">
    <property type="entry name" value="Cyt_P450_sf"/>
</dbReference>
<dbReference type="OrthoDB" id="1577640at2759"/>
<dbReference type="GO" id="GO:0016705">
    <property type="term" value="F:oxidoreductase activity, acting on paired donors, with incorporation or reduction of molecular oxygen"/>
    <property type="evidence" value="ECO:0007669"/>
    <property type="project" value="InterPro"/>
</dbReference>
<dbReference type="SUPFAM" id="SSF48264">
    <property type="entry name" value="Cytochrome P450"/>
    <property type="match status" value="1"/>
</dbReference>
<proteinExistence type="predicted"/>
<feature type="domain" description="Nucleoside phosphorylase" evidence="1">
    <location>
        <begin position="101"/>
        <end position="373"/>
    </location>
</feature>